<dbReference type="OrthoDB" id="2017974at2759"/>
<feature type="region of interest" description="Disordered" evidence="1">
    <location>
        <begin position="732"/>
        <end position="764"/>
    </location>
</feature>
<evidence type="ECO:0000256" key="1">
    <source>
        <dbReference type="SAM" id="MobiDB-lite"/>
    </source>
</evidence>
<dbReference type="GO" id="GO:0000184">
    <property type="term" value="P:nuclear-transcribed mRNA catabolic process, nonsense-mediated decay"/>
    <property type="evidence" value="ECO:0007669"/>
    <property type="project" value="TreeGrafter"/>
</dbReference>
<dbReference type="FunFam" id="1.25.40.10:FF:000202">
    <property type="entry name" value="Unplaced genomic scaffold supercont1.7, whole genome shotgun sequence"/>
    <property type="match status" value="1"/>
</dbReference>
<evidence type="ECO:0000313" key="3">
    <source>
        <dbReference type="EMBL" id="OAQ67329.2"/>
    </source>
</evidence>
<dbReference type="InterPro" id="IPR011990">
    <property type="entry name" value="TPR-like_helical_dom_sf"/>
</dbReference>
<feature type="domain" description="DNA/RNA-binding" evidence="2">
    <location>
        <begin position="403"/>
        <end position="669"/>
    </location>
</feature>
<protein>
    <submittedName>
        <fullName evidence="3">Telomerase-binding protein EST1A</fullName>
    </submittedName>
</protein>
<feature type="region of interest" description="Disordered" evidence="1">
    <location>
        <begin position="79"/>
        <end position="231"/>
    </location>
</feature>
<gene>
    <name evidence="3" type="ORF">VFPPC_12084</name>
</gene>
<feature type="compositionally biased region" description="Basic residues" evidence="1">
    <location>
        <begin position="199"/>
        <end position="218"/>
    </location>
</feature>
<dbReference type="Pfam" id="PF10373">
    <property type="entry name" value="EST1_DNA_bind"/>
    <property type="match status" value="1"/>
</dbReference>
<dbReference type="KEGG" id="pchm:VFPPC_12084"/>
<sequence length="764" mass="86914">MDKLTKGWVQHQRKAARREAESRGHQCLHCDAELPPEFEAFRAHYTLNHPALAVESDIDEEFKNFTTLQKSTARTLKDTQVTGVGTRKRPVSGNPDLAEDELDRLNLAGDETTPSRRGSKKICSPPASVTQQRGSRGSSPPTPMRSRARPTEREDGFVRGSKNVSGRQLWTADDNRKGAAPQRPRTPQTRRGPLAASGSHRRSPQHRTHPKFSQHHAHVQSPSDNEVSSELFRQPDTRPISSDQLAAEVQGIYAGLVLLENKCIEYDNSQIHAELSEEQYHALISLHRSLLHEHHDFLLASQHPSASDALRRLASDHRMPARMWHHGIHSFLELLRPKLSKSLEHMLTFIYIAYTMIALLYETVPAFEDTWVECLGDLGRYRMAVEDDDIRDREIWTGVSKYWYTKASDKAPTTGRLYHHLAILARPNALQQLYFYAKSLCVPIPFLKARKSIMTLFQPLLIPSPNTVQRLDPVDAAFVRVHGIIFSGKHEDQLEPSMKQFLDLLDSRIGREHGNWLESGYYIGISLSCLLLGFGDESNVLMRAILNRNRKHSEDMDDNSEANTKPCATFKTSVSFAARTFEIVIARWGDKNTLPCLHTLLVFYWFMMDFDAGKQYLEDSLPWEQTALLLNYLLRTSEVAPRLDTDEIPWPEGGIAHPLPEDYAMRGLIYTENYYPKNWFDNTAIDDDEKYFEPASTVGKRSERILWLGHSIALKRRKLFWDKHAKQFSTKSNEIDVRQNAAGTPEPPALEPAVASAETETTSP</sequence>
<organism evidence="3 4">
    <name type="scientific">Pochonia chlamydosporia 170</name>
    <dbReference type="NCBI Taxonomy" id="1380566"/>
    <lineage>
        <taxon>Eukaryota</taxon>
        <taxon>Fungi</taxon>
        <taxon>Dikarya</taxon>
        <taxon>Ascomycota</taxon>
        <taxon>Pezizomycotina</taxon>
        <taxon>Sordariomycetes</taxon>
        <taxon>Hypocreomycetidae</taxon>
        <taxon>Hypocreales</taxon>
        <taxon>Clavicipitaceae</taxon>
        <taxon>Pochonia</taxon>
    </lineage>
</organism>
<comment type="caution">
    <text evidence="3">The sequence shown here is derived from an EMBL/GenBank/DDBJ whole genome shotgun (WGS) entry which is preliminary data.</text>
</comment>
<dbReference type="InterPro" id="IPR045153">
    <property type="entry name" value="Est1/Ebs1-like"/>
</dbReference>
<accession>A0A179FQL8</accession>
<dbReference type="RefSeq" id="XP_018144416.2">
    <property type="nucleotide sequence ID" value="XM_018290077.2"/>
</dbReference>
<dbReference type="GO" id="GO:0042162">
    <property type="term" value="F:telomeric DNA binding"/>
    <property type="evidence" value="ECO:0007669"/>
    <property type="project" value="TreeGrafter"/>
</dbReference>
<proteinExistence type="predicted"/>
<dbReference type="GO" id="GO:0005697">
    <property type="term" value="C:telomerase holoenzyme complex"/>
    <property type="evidence" value="ECO:0007669"/>
    <property type="project" value="TreeGrafter"/>
</dbReference>
<evidence type="ECO:0000259" key="2">
    <source>
        <dbReference type="Pfam" id="PF10373"/>
    </source>
</evidence>
<evidence type="ECO:0000313" key="4">
    <source>
        <dbReference type="Proteomes" id="UP000078397"/>
    </source>
</evidence>
<dbReference type="SUPFAM" id="SSF48452">
    <property type="entry name" value="TPR-like"/>
    <property type="match status" value="1"/>
</dbReference>
<dbReference type="AlphaFoldDB" id="A0A179FQL8"/>
<dbReference type="PANTHER" id="PTHR15696">
    <property type="entry name" value="SMG-7 SUPPRESSOR WITH MORPHOLOGICAL EFFECT ON GENITALIA PROTEIN 7"/>
    <property type="match status" value="1"/>
</dbReference>
<dbReference type="GO" id="GO:0070034">
    <property type="term" value="F:telomerase RNA binding"/>
    <property type="evidence" value="ECO:0007669"/>
    <property type="project" value="TreeGrafter"/>
</dbReference>
<dbReference type="Proteomes" id="UP000078397">
    <property type="component" value="Unassembled WGS sequence"/>
</dbReference>
<name>A0A179FQL8_METCM</name>
<keyword evidence="4" id="KW-1185">Reference proteome</keyword>
<feature type="compositionally biased region" description="Polar residues" evidence="1">
    <location>
        <begin position="127"/>
        <end position="139"/>
    </location>
</feature>
<feature type="compositionally biased region" description="Low complexity" evidence="1">
    <location>
        <begin position="181"/>
        <end position="193"/>
    </location>
</feature>
<dbReference type="EMBL" id="LSBJ02000004">
    <property type="protein sequence ID" value="OAQ67329.2"/>
    <property type="molecule type" value="Genomic_DNA"/>
</dbReference>
<dbReference type="PANTHER" id="PTHR15696:SF0">
    <property type="entry name" value="TELOMERASE-BINDING PROTEIN EST1A"/>
    <property type="match status" value="1"/>
</dbReference>
<dbReference type="InterPro" id="IPR018834">
    <property type="entry name" value="DNA/RNA-bd_Est1-type"/>
</dbReference>
<dbReference type="Gene3D" id="1.25.40.10">
    <property type="entry name" value="Tetratricopeptide repeat domain"/>
    <property type="match status" value="1"/>
</dbReference>
<reference evidence="3 4" key="1">
    <citation type="journal article" date="2016" name="PLoS Pathog.">
        <title>Biosynthesis of antibiotic leucinostatins in bio-control fungus Purpureocillium lilacinum and their inhibition on phytophthora revealed by genome mining.</title>
        <authorList>
            <person name="Wang G."/>
            <person name="Liu Z."/>
            <person name="Lin R."/>
            <person name="Li E."/>
            <person name="Mao Z."/>
            <person name="Ling J."/>
            <person name="Yang Y."/>
            <person name="Yin W.B."/>
            <person name="Xie B."/>
        </authorList>
    </citation>
    <scope>NUCLEOTIDE SEQUENCE [LARGE SCALE GENOMIC DNA]</scope>
    <source>
        <strain evidence="3">170</strain>
    </source>
</reference>
<dbReference type="STRING" id="1380566.A0A179FQL8"/>
<dbReference type="GeneID" id="28854071"/>